<dbReference type="Proteomes" id="UP000059188">
    <property type="component" value="Unassembled WGS sequence"/>
</dbReference>
<dbReference type="OrthoDB" id="3251668at2759"/>
<proteinExistence type="predicted"/>
<organism evidence="1 2">
    <name type="scientific">Thanatephorus cucumeris (strain AG1-IB / isolate 7/3/14)</name>
    <name type="common">Lettuce bottom rot fungus</name>
    <name type="synonym">Rhizoctonia solani</name>
    <dbReference type="NCBI Taxonomy" id="1108050"/>
    <lineage>
        <taxon>Eukaryota</taxon>
        <taxon>Fungi</taxon>
        <taxon>Dikarya</taxon>
        <taxon>Basidiomycota</taxon>
        <taxon>Agaricomycotina</taxon>
        <taxon>Agaricomycetes</taxon>
        <taxon>Cantharellales</taxon>
        <taxon>Ceratobasidiaceae</taxon>
        <taxon>Rhizoctonia</taxon>
        <taxon>Rhizoctonia solani AG-1</taxon>
    </lineage>
</organism>
<keyword evidence="2" id="KW-1185">Reference proteome</keyword>
<name>A0A0B7G215_THACB</name>
<accession>A0A0B7G215</accession>
<reference evidence="1 2" key="1">
    <citation type="submission" date="2014-11" db="EMBL/GenBank/DDBJ databases">
        <authorList>
            <person name="Wibberg Daniel"/>
        </authorList>
    </citation>
    <scope>NUCLEOTIDE SEQUENCE [LARGE SCALE GENOMIC DNA]</scope>
    <source>
        <strain evidence="1">Rhizoctonia solani AG1-IB 7/3/14</strain>
    </source>
</reference>
<evidence type="ECO:0000313" key="2">
    <source>
        <dbReference type="Proteomes" id="UP000059188"/>
    </source>
</evidence>
<protein>
    <submittedName>
        <fullName evidence="1">Uncharacterized protein</fullName>
    </submittedName>
</protein>
<gene>
    <name evidence="1" type="ORF">RSOLAG1IB_10988</name>
</gene>
<dbReference type="EMBL" id="LN679193">
    <property type="protein sequence ID" value="CEL64005.1"/>
    <property type="molecule type" value="Genomic_DNA"/>
</dbReference>
<dbReference type="AlphaFoldDB" id="A0A0B7G215"/>
<evidence type="ECO:0000313" key="1">
    <source>
        <dbReference type="EMBL" id="CEL64005.1"/>
    </source>
</evidence>
<sequence>MHGLIEFTKSWLRCTKRGQECEYEYIESSGIKKRTRPAPRPTSELAKKAAKETLDLVNSLQHTYTAVESIATQASYQGLSGLFLDSVQPIGMDWEATLCQPAATISPSPFLFQTAEFPCSDSKPFVASQNLTPGQASLFNALFSLEKTASHAEHNVTSSSAPTITHAAPDVDLGHQTSQPSWLNAHHSLIFLCDPDIEDDEEDENDLEGVGEALCRVPVRLDPMVDSNSLVFVLQSYSHVMPLTVFDPVTIAPATQEDIIRCFVGCPDSRSQLLLVANVMKRLVKSWDLDEGGKAALSSLKDQVWQNVMKYRSQELPPSEAERKRASAALDQIIELVSIHLFLSPLVSTLYLFQSAVPVFLSACPSPHPPNMLDLLLEANMNVRHFAGVDVVISITTGRPLLCRFVAIPSILQHTIPFGN</sequence>